<dbReference type="CDD" id="cd03185">
    <property type="entry name" value="GST_C_Tau"/>
    <property type="match status" value="1"/>
</dbReference>
<dbReference type="InterPro" id="IPR045073">
    <property type="entry name" value="Omega/Tau-like"/>
</dbReference>
<dbReference type="EC" id="2.5.1.18" evidence="1"/>
<name>A0A9R1VZL2_LACSA</name>
<keyword evidence="8" id="KW-1185">Reference proteome</keyword>
<keyword evidence="2" id="KW-0808">Transferase</keyword>
<dbReference type="SUPFAM" id="SSF47616">
    <property type="entry name" value="GST C-terminal domain-like"/>
    <property type="match status" value="1"/>
</dbReference>
<feature type="domain" description="GST N-terminal" evidence="5">
    <location>
        <begin position="4"/>
        <end position="85"/>
    </location>
</feature>
<comment type="catalytic activity">
    <reaction evidence="4">
        <text>RX + glutathione = an S-substituted glutathione + a halide anion + H(+)</text>
        <dbReference type="Rhea" id="RHEA:16437"/>
        <dbReference type="ChEBI" id="CHEBI:15378"/>
        <dbReference type="ChEBI" id="CHEBI:16042"/>
        <dbReference type="ChEBI" id="CHEBI:17792"/>
        <dbReference type="ChEBI" id="CHEBI:57925"/>
        <dbReference type="ChEBI" id="CHEBI:90779"/>
        <dbReference type="EC" id="2.5.1.18"/>
    </reaction>
</comment>
<evidence type="ECO:0000313" key="8">
    <source>
        <dbReference type="Proteomes" id="UP000235145"/>
    </source>
</evidence>
<evidence type="ECO:0000256" key="2">
    <source>
        <dbReference type="ARBA" id="ARBA00022679"/>
    </source>
</evidence>
<dbReference type="AlphaFoldDB" id="A0A9R1VZL2"/>
<dbReference type="GO" id="GO:0006749">
    <property type="term" value="P:glutathione metabolic process"/>
    <property type="evidence" value="ECO:0000318"/>
    <property type="project" value="GO_Central"/>
</dbReference>
<dbReference type="SFLD" id="SFLDG01152">
    <property type="entry name" value="Main.3:_Omega-_and_Tau-like"/>
    <property type="match status" value="1"/>
</dbReference>
<evidence type="ECO:0000256" key="3">
    <source>
        <dbReference type="ARBA" id="ARBA00025743"/>
    </source>
</evidence>
<dbReference type="GO" id="GO:0005737">
    <property type="term" value="C:cytoplasm"/>
    <property type="evidence" value="ECO:0000318"/>
    <property type="project" value="GO_Central"/>
</dbReference>
<dbReference type="Pfam" id="PF02798">
    <property type="entry name" value="GST_N"/>
    <property type="match status" value="1"/>
</dbReference>
<dbReference type="Pfam" id="PF00043">
    <property type="entry name" value="GST_C"/>
    <property type="match status" value="1"/>
</dbReference>
<dbReference type="CDD" id="cd03058">
    <property type="entry name" value="GST_N_Tau"/>
    <property type="match status" value="1"/>
</dbReference>
<dbReference type="GO" id="GO:0004364">
    <property type="term" value="F:glutathione transferase activity"/>
    <property type="evidence" value="ECO:0000318"/>
    <property type="project" value="GO_Central"/>
</dbReference>
<dbReference type="PANTHER" id="PTHR11260:SF730">
    <property type="entry name" value="GLUTATHIONE TRANSFERASE"/>
    <property type="match status" value="1"/>
</dbReference>
<dbReference type="Gene3D" id="1.20.1050.10">
    <property type="match status" value="1"/>
</dbReference>
<comment type="caution">
    <text evidence="7">The sequence shown here is derived from an EMBL/GenBank/DDBJ whole genome shotgun (WGS) entry which is preliminary data.</text>
</comment>
<dbReference type="InterPro" id="IPR036282">
    <property type="entry name" value="Glutathione-S-Trfase_C_sf"/>
</dbReference>
<dbReference type="OrthoDB" id="202840at2759"/>
<sequence length="222" mass="25214">MGKDDVKLLSMWASPFCMRVKVALAEKDIAYEEILENNLLGGKTELLLKSNPVHQQVPVLLHDNKPILESTNIITYIDEVWPSKPLLPTCAYEKARAQFWADYIDRKVHSAGRAIWTAKGEDEVEAAKASFLDILKFLDGTLAEKDYFAGDNFGFVDILLVGLTSWFPAYEKYGSFKVEDHYPKLAAWITRVHVRESVSESLANPEKILNFVVMLRQMFGVE</sequence>
<evidence type="ECO:0000259" key="6">
    <source>
        <dbReference type="PROSITE" id="PS50405"/>
    </source>
</evidence>
<dbReference type="PROSITE" id="PS50405">
    <property type="entry name" value="GST_CTER"/>
    <property type="match status" value="1"/>
</dbReference>
<dbReference type="InterPro" id="IPR045074">
    <property type="entry name" value="GST_C_Tau"/>
</dbReference>
<dbReference type="SFLD" id="SFLDG00358">
    <property type="entry name" value="Main_(cytGST)"/>
    <property type="match status" value="1"/>
</dbReference>
<protein>
    <recommendedName>
        <fullName evidence="1">glutathione transferase</fullName>
        <ecNumber evidence="1">2.5.1.18</ecNumber>
    </recommendedName>
</protein>
<evidence type="ECO:0000256" key="4">
    <source>
        <dbReference type="ARBA" id="ARBA00047960"/>
    </source>
</evidence>
<dbReference type="InterPro" id="IPR010987">
    <property type="entry name" value="Glutathione-S-Trfase_C-like"/>
</dbReference>
<dbReference type="InterPro" id="IPR004045">
    <property type="entry name" value="Glutathione_S-Trfase_N"/>
</dbReference>
<organism evidence="7 8">
    <name type="scientific">Lactuca sativa</name>
    <name type="common">Garden lettuce</name>
    <dbReference type="NCBI Taxonomy" id="4236"/>
    <lineage>
        <taxon>Eukaryota</taxon>
        <taxon>Viridiplantae</taxon>
        <taxon>Streptophyta</taxon>
        <taxon>Embryophyta</taxon>
        <taxon>Tracheophyta</taxon>
        <taxon>Spermatophyta</taxon>
        <taxon>Magnoliopsida</taxon>
        <taxon>eudicotyledons</taxon>
        <taxon>Gunneridae</taxon>
        <taxon>Pentapetalae</taxon>
        <taxon>asterids</taxon>
        <taxon>campanulids</taxon>
        <taxon>Asterales</taxon>
        <taxon>Asteraceae</taxon>
        <taxon>Cichorioideae</taxon>
        <taxon>Cichorieae</taxon>
        <taxon>Lactucinae</taxon>
        <taxon>Lactuca</taxon>
    </lineage>
</organism>
<dbReference type="InterPro" id="IPR040079">
    <property type="entry name" value="Glutathione_S-Trfase"/>
</dbReference>
<dbReference type="SUPFAM" id="SSF52833">
    <property type="entry name" value="Thioredoxin-like"/>
    <property type="match status" value="1"/>
</dbReference>
<dbReference type="FunFam" id="3.40.30.10:FF:000044">
    <property type="entry name" value="Glutathione S-transferase GSTU6"/>
    <property type="match status" value="1"/>
</dbReference>
<comment type="similarity">
    <text evidence="3">Belongs to the GST superfamily. Tau family.</text>
</comment>
<reference evidence="7 8" key="1">
    <citation type="journal article" date="2017" name="Nat. Commun.">
        <title>Genome assembly with in vitro proximity ligation data and whole-genome triplication in lettuce.</title>
        <authorList>
            <person name="Reyes-Chin-Wo S."/>
            <person name="Wang Z."/>
            <person name="Yang X."/>
            <person name="Kozik A."/>
            <person name="Arikit S."/>
            <person name="Song C."/>
            <person name="Xia L."/>
            <person name="Froenicke L."/>
            <person name="Lavelle D.O."/>
            <person name="Truco M.J."/>
            <person name="Xia R."/>
            <person name="Zhu S."/>
            <person name="Xu C."/>
            <person name="Xu H."/>
            <person name="Xu X."/>
            <person name="Cox K."/>
            <person name="Korf I."/>
            <person name="Meyers B.C."/>
            <person name="Michelmore R.W."/>
        </authorList>
    </citation>
    <scope>NUCLEOTIDE SEQUENCE [LARGE SCALE GENOMIC DNA]</scope>
    <source>
        <strain evidence="8">cv. Salinas</strain>
        <tissue evidence="7">Seedlings</tissue>
    </source>
</reference>
<proteinExistence type="inferred from homology"/>
<dbReference type="InterPro" id="IPR004046">
    <property type="entry name" value="GST_C"/>
</dbReference>
<feature type="domain" description="GST C-terminal" evidence="6">
    <location>
        <begin position="90"/>
        <end position="211"/>
    </location>
</feature>
<dbReference type="PROSITE" id="PS50404">
    <property type="entry name" value="GST_NTER"/>
    <property type="match status" value="1"/>
</dbReference>
<dbReference type="EMBL" id="NBSK02000003">
    <property type="protein sequence ID" value="KAJ0215581.1"/>
    <property type="molecule type" value="Genomic_DNA"/>
</dbReference>
<accession>A0A9R1VZL2</accession>
<evidence type="ECO:0000259" key="5">
    <source>
        <dbReference type="PROSITE" id="PS50404"/>
    </source>
</evidence>
<gene>
    <name evidence="7" type="ORF">LSAT_V11C300127650</name>
</gene>
<dbReference type="SFLD" id="SFLDS00019">
    <property type="entry name" value="Glutathione_Transferase_(cytos"/>
    <property type="match status" value="1"/>
</dbReference>
<dbReference type="Gene3D" id="3.40.30.10">
    <property type="entry name" value="Glutaredoxin"/>
    <property type="match status" value="1"/>
</dbReference>
<dbReference type="Gramene" id="rna-gnl|WGS:NBSK|LSAT_3X67041_mrna">
    <property type="protein sequence ID" value="cds-PLY78256.1"/>
    <property type="gene ID" value="gene-LSAT_3X67041"/>
</dbReference>
<dbReference type="PANTHER" id="PTHR11260">
    <property type="entry name" value="GLUTATHIONE S-TRANSFERASE, GST, SUPERFAMILY, GST DOMAIN CONTAINING"/>
    <property type="match status" value="1"/>
</dbReference>
<dbReference type="Proteomes" id="UP000235145">
    <property type="component" value="Unassembled WGS sequence"/>
</dbReference>
<dbReference type="InterPro" id="IPR036249">
    <property type="entry name" value="Thioredoxin-like_sf"/>
</dbReference>
<evidence type="ECO:0000256" key="1">
    <source>
        <dbReference type="ARBA" id="ARBA00012452"/>
    </source>
</evidence>
<evidence type="ECO:0000313" key="7">
    <source>
        <dbReference type="EMBL" id="KAJ0215581.1"/>
    </source>
</evidence>